<evidence type="ECO:0000313" key="14">
    <source>
        <dbReference type="Proteomes" id="UP000291259"/>
    </source>
</evidence>
<evidence type="ECO:0000256" key="9">
    <source>
        <dbReference type="ARBA" id="ARBA00023277"/>
    </source>
</evidence>
<dbReference type="SUPFAM" id="SSF53756">
    <property type="entry name" value="UDP-Glycosyltransferase/glycogen phosphorylase"/>
    <property type="match status" value="1"/>
</dbReference>
<keyword evidence="7 13" id="KW-0808">Transferase</keyword>
<dbReference type="EMBL" id="CP035491">
    <property type="protein sequence ID" value="QAY73817.1"/>
    <property type="molecule type" value="Genomic_DNA"/>
</dbReference>
<dbReference type="InterPro" id="IPR052182">
    <property type="entry name" value="Glycogen/Maltodextrin_Phosph"/>
</dbReference>
<feature type="modified residue" description="N6-(pyridoxal phosphate)lysine" evidence="11">
    <location>
        <position position="606"/>
    </location>
</feature>
<dbReference type="InterPro" id="IPR011834">
    <property type="entry name" value="Agluc_phsphrylas"/>
</dbReference>
<dbReference type="GO" id="GO:0005975">
    <property type="term" value="P:carbohydrate metabolic process"/>
    <property type="evidence" value="ECO:0007669"/>
    <property type="project" value="InterPro"/>
</dbReference>
<dbReference type="Proteomes" id="UP000291259">
    <property type="component" value="Chromosome"/>
</dbReference>
<dbReference type="Pfam" id="PF00343">
    <property type="entry name" value="Phosphorylase"/>
    <property type="match status" value="1"/>
</dbReference>
<evidence type="ECO:0000256" key="2">
    <source>
        <dbReference type="ARBA" id="ARBA00001933"/>
    </source>
</evidence>
<comment type="cofactor">
    <cofactor evidence="2">
        <name>pyridoxal 5'-phosphate</name>
        <dbReference type="ChEBI" id="CHEBI:597326"/>
    </cofactor>
</comment>
<dbReference type="InterPro" id="IPR000811">
    <property type="entry name" value="Glyco_trans_35"/>
</dbReference>
<evidence type="ECO:0000313" key="13">
    <source>
        <dbReference type="EMBL" id="QAY73817.1"/>
    </source>
</evidence>
<protein>
    <recommendedName>
        <fullName evidence="4">glycogen phosphorylase</fullName>
        <ecNumber evidence="4">2.4.1.1</ecNumber>
    </recommendedName>
</protein>
<dbReference type="InterPro" id="IPR035090">
    <property type="entry name" value="Pyridoxal_P_attach_site"/>
</dbReference>
<dbReference type="PANTHER" id="PTHR42655:SF1">
    <property type="entry name" value="GLYCOGEN PHOSPHORYLASE"/>
    <property type="match status" value="1"/>
</dbReference>
<dbReference type="InterPro" id="IPR024517">
    <property type="entry name" value="Glycogen_phosphorylase_DUF3417"/>
</dbReference>
<keyword evidence="14" id="KW-1185">Reference proteome</keyword>
<evidence type="ECO:0000256" key="11">
    <source>
        <dbReference type="PIRSR" id="PIRSR000460-1"/>
    </source>
</evidence>
<dbReference type="PROSITE" id="PS00102">
    <property type="entry name" value="PHOSPHORYLASE"/>
    <property type="match status" value="1"/>
</dbReference>
<dbReference type="RefSeq" id="WP_129191339.1">
    <property type="nucleotide sequence ID" value="NZ_CP035491.1"/>
</dbReference>
<accession>A0A4P6FIL2</accession>
<dbReference type="AlphaFoldDB" id="A0A4P6FIL2"/>
<keyword evidence="9" id="KW-0119">Carbohydrate metabolism</keyword>
<dbReference type="NCBIfam" id="TIGR02094">
    <property type="entry name" value="more_P_ylases"/>
    <property type="match status" value="1"/>
</dbReference>
<evidence type="ECO:0000256" key="10">
    <source>
        <dbReference type="ARBA" id="ARBA00025174"/>
    </source>
</evidence>
<evidence type="ECO:0000256" key="6">
    <source>
        <dbReference type="ARBA" id="ARBA00022676"/>
    </source>
</evidence>
<evidence type="ECO:0000256" key="7">
    <source>
        <dbReference type="ARBA" id="ARBA00022679"/>
    </source>
</evidence>
<evidence type="ECO:0000256" key="3">
    <source>
        <dbReference type="ARBA" id="ARBA00006047"/>
    </source>
</evidence>
<comment type="function">
    <text evidence="10">Phosphorylase is an important allosteric enzyme in carbohydrate metabolism. Enzymes from different sources differ in their regulatory mechanisms and in their natural substrates. However, all known phosphorylases share catalytic and structural properties.</text>
</comment>
<evidence type="ECO:0000256" key="5">
    <source>
        <dbReference type="ARBA" id="ARBA00022533"/>
    </source>
</evidence>
<feature type="domain" description="DUF3417" evidence="12">
    <location>
        <begin position="13"/>
        <end position="120"/>
    </location>
</feature>
<dbReference type="GO" id="GO:0030170">
    <property type="term" value="F:pyridoxal phosphate binding"/>
    <property type="evidence" value="ECO:0007669"/>
    <property type="project" value="InterPro"/>
</dbReference>
<proteinExistence type="inferred from homology"/>
<evidence type="ECO:0000259" key="12">
    <source>
        <dbReference type="Pfam" id="PF11897"/>
    </source>
</evidence>
<evidence type="ECO:0000256" key="8">
    <source>
        <dbReference type="ARBA" id="ARBA00022898"/>
    </source>
</evidence>
<gene>
    <name evidence="13" type="ORF">ET445_11140</name>
</gene>
<reference evidence="13 14" key="1">
    <citation type="submission" date="2019-01" db="EMBL/GenBank/DDBJ databases">
        <title>Genome sequencing of strain FW100M-8.</title>
        <authorList>
            <person name="Heo J."/>
            <person name="Kim S.-J."/>
            <person name="Kim J.-S."/>
            <person name="Hong S.-B."/>
            <person name="Kwon S.-W."/>
        </authorList>
    </citation>
    <scope>NUCLEOTIDE SEQUENCE [LARGE SCALE GENOMIC DNA]</scope>
    <source>
        <strain evidence="13 14">FW100M-8</strain>
    </source>
</reference>
<dbReference type="Gene3D" id="3.40.50.2000">
    <property type="entry name" value="Glycogen Phosphorylase B"/>
    <property type="match status" value="3"/>
</dbReference>
<comment type="catalytic activity">
    <reaction evidence="1">
        <text>[(1-&gt;4)-alpha-D-glucosyl](n) + phosphate = [(1-&gt;4)-alpha-D-glucosyl](n-1) + alpha-D-glucose 1-phosphate</text>
        <dbReference type="Rhea" id="RHEA:41732"/>
        <dbReference type="Rhea" id="RHEA-COMP:9584"/>
        <dbReference type="Rhea" id="RHEA-COMP:9586"/>
        <dbReference type="ChEBI" id="CHEBI:15444"/>
        <dbReference type="ChEBI" id="CHEBI:43474"/>
        <dbReference type="ChEBI" id="CHEBI:58601"/>
        <dbReference type="EC" id="2.4.1.1"/>
    </reaction>
</comment>
<evidence type="ECO:0000256" key="1">
    <source>
        <dbReference type="ARBA" id="ARBA00001275"/>
    </source>
</evidence>
<dbReference type="PIRSF" id="PIRSF000460">
    <property type="entry name" value="Pprylas_GlgP"/>
    <property type="match status" value="1"/>
</dbReference>
<dbReference type="EC" id="2.4.1.1" evidence="4"/>
<dbReference type="OrthoDB" id="9760804at2"/>
<organism evidence="13 14">
    <name type="scientific">Agromyces protaetiae</name>
    <dbReference type="NCBI Taxonomy" id="2509455"/>
    <lineage>
        <taxon>Bacteria</taxon>
        <taxon>Bacillati</taxon>
        <taxon>Actinomycetota</taxon>
        <taxon>Actinomycetes</taxon>
        <taxon>Micrococcales</taxon>
        <taxon>Microbacteriaceae</taxon>
        <taxon>Agromyces</taxon>
    </lineage>
</organism>
<evidence type="ECO:0000256" key="4">
    <source>
        <dbReference type="ARBA" id="ARBA00012591"/>
    </source>
</evidence>
<name>A0A4P6FIL2_9MICO</name>
<dbReference type="PANTHER" id="PTHR42655">
    <property type="entry name" value="GLYCOGEN PHOSPHORYLASE"/>
    <property type="match status" value="1"/>
</dbReference>
<keyword evidence="5" id="KW-0021">Allosteric enzyme</keyword>
<sequence>MKPIRKFTVRAVVPAPLSALEELAGNLRWSWHEPTRRLFEHIDPETWATSGRDPVAFLGEVDPAKLEEFAADEQYVAWAERERAALREYLTEPRWYQSLGDDAPRVIAYFSPEFGITEALPQYSGGLGILAGDHLKAASDLGVPIVAVGLFYKAGYFSQSISPDGWQQERYPVQDPDGLPLSLVRGPDGSAVQITLGLPAGGALAARVWRARVGRVDLLLLDTDVPANSDDLRSVTDRLYGGGGEHRLLQELLLGVGGVRALRAWAEITGTSFPGVFHMNEGHAGFLGLERISAFIGEGLSFVEALQVVRASTVFTTHTPVPAGIDRFDRALVERYLTETLLPAIKPADALALGVEPGADPATSAFNMAVMGLRLAQHANGVSKLHGDVSRRMFGSLWPGFDADEVPITSVTNGVHAPTWTDPAVLALAEETLGTADPEHADWLSPALENASLWAVKRRMRVQLVEDARRRLEASWTSQHSGAAAPEWLGRVLDPDALTIGFARRVPTYKRLTLMLQDPERLKAILTDPERPVQFVIAGKSHPADDEGKRLIQRLVQFAQQPELRERIVFLPDYDMGMAATLYPGCDVWLNNPLRPLEACGTSGMKAALNGALNLSILDGWWAEFAEEDYGWVIPSADRAGDAAERDALEAAALYDLIEHRIMPKFFDRDSDDVPADWVGMLRSTLANLAPELGADRMVREYVDRLYRHAWRHTVEVTADLARGARELAAFTARVRAAWPGVSVVHVESGGIDTPHVGDELRLRALVELGSLSPDDVQVEVVSGRSTADEVIVDPQREALELVNAKDATGPRAYEGAVTLDRAGGFGYTVRVVPKHPLLQSAAELGLVTVAQ</sequence>
<comment type="similarity">
    <text evidence="3">Belongs to the glycogen phosphorylase family.</text>
</comment>
<keyword evidence="6" id="KW-0328">Glycosyltransferase</keyword>
<dbReference type="KEGG" id="agf:ET445_11140"/>
<keyword evidence="8 11" id="KW-0663">Pyridoxal phosphate</keyword>
<dbReference type="GO" id="GO:0008184">
    <property type="term" value="F:glycogen phosphorylase activity"/>
    <property type="evidence" value="ECO:0007669"/>
    <property type="project" value="InterPro"/>
</dbReference>
<dbReference type="Pfam" id="PF11897">
    <property type="entry name" value="DUF3417"/>
    <property type="match status" value="1"/>
</dbReference>